<dbReference type="OrthoDB" id="6224010at2759"/>
<name>G8YV79_PICSO</name>
<proteinExistence type="inferred from homology"/>
<evidence type="ECO:0000256" key="3">
    <source>
        <dbReference type="RuleBase" id="RU364104"/>
    </source>
</evidence>
<evidence type="ECO:0000313" key="6">
    <source>
        <dbReference type="EMBL" id="CCE73323.1"/>
    </source>
</evidence>
<comment type="similarity">
    <text evidence="1 3">Belongs to the CMC family.</text>
</comment>
<dbReference type="Proteomes" id="UP000005222">
    <property type="component" value="Chromosome B"/>
</dbReference>
<dbReference type="Pfam" id="PF08583">
    <property type="entry name" value="Cmc1"/>
    <property type="match status" value="1"/>
</dbReference>
<dbReference type="STRING" id="559304.G8YV79"/>
<keyword evidence="3" id="KW-0143">Chaperone</keyword>
<feature type="coiled-coil region" evidence="4">
    <location>
        <begin position="82"/>
        <end position="113"/>
    </location>
</feature>
<sequence length="115" mass="13969">MAKKTFEEVELPTNPNLPPWVITPKEEKLIFERWRKKTFERCDALIKAYINCSNSYTPFEAMKNCKDINKESQECVAKYQKIEYLDQERDILIEEKKEKRRNYLEYLKQLEAKQK</sequence>
<organism evidence="5 7">
    <name type="scientific">Pichia sorbitophila (strain ATCC MYA-4447 / BCRC 22081 / CBS 7064 / NBRC 10061 / NRRL Y-12695)</name>
    <name type="common">Hybrid yeast</name>
    <dbReference type="NCBI Taxonomy" id="559304"/>
    <lineage>
        <taxon>Eukaryota</taxon>
        <taxon>Fungi</taxon>
        <taxon>Dikarya</taxon>
        <taxon>Ascomycota</taxon>
        <taxon>Saccharomycotina</taxon>
        <taxon>Pichiomycetes</taxon>
        <taxon>Debaryomycetaceae</taxon>
        <taxon>Millerozyma</taxon>
    </lineage>
</organism>
<keyword evidence="4" id="KW-0175">Coiled coil</keyword>
<comment type="function">
    <text evidence="3">Required for mitochondrial cytochrome c oxidase (COX) assembly and respiration.</text>
</comment>
<evidence type="ECO:0000313" key="7">
    <source>
        <dbReference type="Proteomes" id="UP000005222"/>
    </source>
</evidence>
<dbReference type="PROSITE" id="PS51808">
    <property type="entry name" value="CHCH"/>
    <property type="match status" value="1"/>
</dbReference>
<evidence type="ECO:0000256" key="2">
    <source>
        <dbReference type="ARBA" id="ARBA00023157"/>
    </source>
</evidence>
<reference evidence="7" key="2">
    <citation type="journal article" date="2012" name="G3 (Bethesda)">
        <title>Pichia sorbitophila, an interspecies yeast hybrid reveals early steps of genome resolution following polyploidization.</title>
        <authorList>
            <person name="Leh Louis V."/>
            <person name="Despons L."/>
            <person name="Friedrich A."/>
            <person name="Martin T."/>
            <person name="Durrens P."/>
            <person name="Casaregola S."/>
            <person name="Neuveglise C."/>
            <person name="Fairhead C."/>
            <person name="Marck C."/>
            <person name="Cruz J.A."/>
            <person name="Straub M.L."/>
            <person name="Kugler V."/>
            <person name="Sacerdot C."/>
            <person name="Uzunov Z."/>
            <person name="Thierry A."/>
            <person name="Weiss S."/>
            <person name="Bleykasten C."/>
            <person name="De Montigny J."/>
            <person name="Jacques N."/>
            <person name="Jung P."/>
            <person name="Lemaire M."/>
            <person name="Mallet S."/>
            <person name="Morel G."/>
            <person name="Richard G.F."/>
            <person name="Sarkar A."/>
            <person name="Savel G."/>
            <person name="Schacherer J."/>
            <person name="Seret M.L."/>
            <person name="Talla E."/>
            <person name="Samson G."/>
            <person name="Jubin C."/>
            <person name="Poulain J."/>
            <person name="Vacherie B."/>
            <person name="Barbe V."/>
            <person name="Pelletier E."/>
            <person name="Sherman D.J."/>
            <person name="Westhof E."/>
            <person name="Weissenbach J."/>
            <person name="Baret P.V."/>
            <person name="Wincker P."/>
            <person name="Gaillardin C."/>
            <person name="Dujon B."/>
            <person name="Souciet J.L."/>
        </authorList>
    </citation>
    <scope>NUCLEOTIDE SEQUENCE [LARGE SCALE GENOMIC DNA]</scope>
    <source>
        <strain evidence="7">ATCC MYA-4447 / BCRC 22081 / CBS 7064 / NBRC 10061 / NRRL Y-12695</strain>
    </source>
</reference>
<dbReference type="AlphaFoldDB" id="G8YV79"/>
<keyword evidence="3" id="KW-0999">Mitochondrion inner membrane</keyword>
<dbReference type="eggNOG" id="ENOG502T13F">
    <property type="taxonomic scope" value="Eukaryota"/>
</dbReference>
<keyword evidence="7" id="KW-1185">Reference proteome</keyword>
<evidence type="ECO:0000256" key="1">
    <source>
        <dbReference type="ARBA" id="ARBA00007347"/>
    </source>
</evidence>
<protein>
    <recommendedName>
        <fullName evidence="3">COX assembly mitochondrial protein</fullName>
    </recommendedName>
</protein>
<dbReference type="InParanoid" id="G8YV79"/>
<dbReference type="GO" id="GO:0005743">
    <property type="term" value="C:mitochondrial inner membrane"/>
    <property type="evidence" value="ECO:0007669"/>
    <property type="project" value="UniProtKB-SubCell"/>
</dbReference>
<gene>
    <name evidence="5" type="primary">Piso0_000356</name>
    <name evidence="5" type="ORF">GNLVRS01_PISO0A07546g</name>
    <name evidence="6" type="ORF">GNLVRS01_PISO0B07613g</name>
</gene>
<keyword evidence="2" id="KW-1015">Disulfide bond</keyword>
<dbReference type="OMA" id="WILTPKE"/>
<dbReference type="Proteomes" id="UP000005222">
    <property type="component" value="Chromosome A"/>
</dbReference>
<dbReference type="HOGENOM" id="CLU_147575_0_0_1"/>
<dbReference type="FunCoup" id="G8YV79">
    <property type="interactions" value="62"/>
</dbReference>
<evidence type="ECO:0000313" key="5">
    <source>
        <dbReference type="EMBL" id="CCE72762.1"/>
    </source>
</evidence>
<accession>G8YV79</accession>
<keyword evidence="3" id="KW-0496">Mitochondrion</keyword>
<evidence type="ECO:0000256" key="4">
    <source>
        <dbReference type="SAM" id="Coils"/>
    </source>
</evidence>
<keyword evidence="3" id="KW-0472">Membrane</keyword>
<dbReference type="EMBL" id="FO082059">
    <property type="protein sequence ID" value="CCE72762.1"/>
    <property type="molecule type" value="Genomic_DNA"/>
</dbReference>
<reference evidence="5" key="1">
    <citation type="submission" date="2011-10" db="EMBL/GenBank/DDBJ databases">
        <authorList>
            <person name="Genoscope - CEA"/>
        </authorList>
    </citation>
    <scope>NUCLEOTIDE SEQUENCE</scope>
    <source>
        <strain evidence="5">CBS 7064</strain>
    </source>
</reference>
<comment type="subcellular location">
    <subcellularLocation>
        <location evidence="3">Mitochondrion inner membrane</location>
    </subcellularLocation>
</comment>
<dbReference type="EMBL" id="FO082058">
    <property type="protein sequence ID" value="CCE73323.1"/>
    <property type="molecule type" value="Genomic_DNA"/>
</dbReference>
<dbReference type="InterPro" id="IPR013892">
    <property type="entry name" value="Cyt_c_biogenesis_Cmc1-like"/>
</dbReference>